<comment type="catalytic activity">
    <reaction evidence="7">
        <text>L-glutamate 5-semialdehyde + phosphate + NADP(+) = L-glutamyl 5-phosphate + NADPH + H(+)</text>
        <dbReference type="Rhea" id="RHEA:19541"/>
        <dbReference type="ChEBI" id="CHEBI:15378"/>
        <dbReference type="ChEBI" id="CHEBI:43474"/>
        <dbReference type="ChEBI" id="CHEBI:57783"/>
        <dbReference type="ChEBI" id="CHEBI:58066"/>
        <dbReference type="ChEBI" id="CHEBI:58274"/>
        <dbReference type="ChEBI" id="CHEBI:58349"/>
        <dbReference type="EC" id="1.2.1.41"/>
    </reaction>
</comment>
<evidence type="ECO:0000256" key="5">
    <source>
        <dbReference type="ARBA" id="ARBA00022857"/>
    </source>
</evidence>
<proteinExistence type="inferred from homology"/>
<accession>A0A4Y9Z3U7</accession>
<evidence type="ECO:0000256" key="8">
    <source>
        <dbReference type="ARBA" id="ARBA00059423"/>
    </source>
</evidence>
<dbReference type="Gene3D" id="3.50.50.60">
    <property type="entry name" value="FAD/NAD(P)-binding domain"/>
    <property type="match status" value="1"/>
</dbReference>
<evidence type="ECO:0000256" key="11">
    <source>
        <dbReference type="ARBA" id="ARBA00077451"/>
    </source>
</evidence>
<feature type="coiled-coil region" evidence="12">
    <location>
        <begin position="476"/>
        <end position="504"/>
    </location>
</feature>
<feature type="domain" description="FAD dependent oxidoreductase" evidence="15">
    <location>
        <begin position="8"/>
        <end position="398"/>
    </location>
</feature>
<dbReference type="Pfam" id="PF00171">
    <property type="entry name" value="Aldedh"/>
    <property type="match status" value="1"/>
</dbReference>
<dbReference type="SUPFAM" id="SSF53720">
    <property type="entry name" value="ALDH-like"/>
    <property type="match status" value="1"/>
</dbReference>
<protein>
    <recommendedName>
        <fullName evidence="2">glutamate-5-semialdehyde dehydrogenase</fullName>
        <ecNumber evidence="2">1.2.1.41</ecNumber>
    </recommendedName>
    <alternativeName>
        <fullName evidence="11">Glutamate-5-semialdehyde dehydrogenase</fullName>
    </alternativeName>
    <alternativeName>
        <fullName evidence="10">Glutamyl-gamma-semialdehyde dehydrogenase</fullName>
    </alternativeName>
</protein>
<evidence type="ECO:0000313" key="17">
    <source>
        <dbReference type="Proteomes" id="UP000298390"/>
    </source>
</evidence>
<sequence length="903" mass="98491">MATSTKPKVIVVGAGIFGLSTAYYLAEVVDENKIFRASYGDELYYQRLAYEAREVWKEWNEELGPGKELFVESAMLRVQHSSHLDELEKKTLANMTAEGLRDTQYILSSDDDVQRATERGWAHKMLKFAIPKTDGQETFEAVLDTTAGYVYPSQACAYLAGKLRKKGARFIEGSAKGEFASLRVEGSGESRRVTGIRTKDGEEHSADLVIMACGSATPMLVPEVRRVLEATAGSVVTVRLPPREEAPELWDKYAHDNWPVIIGHDPDPTGKTVGSRSIYSFPRTEDGLVKIGYRVTKYTNYVKLPGSDRPISVPLQPEVDDTSLPIKSVEGIKTFVSTFLPDLAPLPITATRLCFYTDTVDNSWLIDYLPGYNDTLFICTGGSGHGAKFTPILGKHVRDVIQKKPKTELTHHWRLSRDAGTLDATREEEEEECHAPHLLVSMSTSNKSAATVIARAAKAAFEASQLIASSERVQALHELRNELASAKEDILAANRRDLEAAQQEVNAGHMSSSLLKRLDLNKGDKWESMLQGVIDVANLPDPTGIVTYASELDDDLELYRVSCPIGVLLVIFEARPEVVVNIAALAIKSGNAAILKGGKESNETSQLLSKAIQSALSKTSIPSTYIQAIQTRAEVSALLELDQYIDLVIPRGSNSLVRNIQNSTRIPVMGHADGLCSVFLDETADLDKAVRVVLDSKTDYPAACNAAETLIVHEKVLSTVWPAVAKALLDADVHLLCDSPTISALQSLSPAPAKLTSHVRTSTLDSYTTEHLSLTLSVIALPSLSDAIRFINSHSSHHTDCIVTEDPAAASAFCRGVDSAGTFVNASTRFADGFRFGFGTEVGISTGRIHARGPVGLEGLVTYKYMLRSKGEKGHIVGEFGTGDGQKRYKHTNIEAKTVPFLE</sequence>
<evidence type="ECO:0000256" key="13">
    <source>
        <dbReference type="SAM" id="Phobius"/>
    </source>
</evidence>
<keyword evidence="6" id="KW-0560">Oxidoreductase</keyword>
<evidence type="ECO:0000256" key="1">
    <source>
        <dbReference type="ARBA" id="ARBA00004985"/>
    </source>
</evidence>
<evidence type="ECO:0000256" key="6">
    <source>
        <dbReference type="ARBA" id="ARBA00023002"/>
    </source>
</evidence>
<dbReference type="Gene3D" id="3.40.309.10">
    <property type="entry name" value="Aldehyde Dehydrogenase, Chain A, domain 2"/>
    <property type="match status" value="1"/>
</dbReference>
<keyword evidence="13" id="KW-0472">Membrane</keyword>
<dbReference type="InterPro" id="IPR000965">
    <property type="entry name" value="GPR_dom"/>
</dbReference>
<feature type="transmembrane region" description="Helical" evidence="13">
    <location>
        <begin position="9"/>
        <end position="26"/>
    </location>
</feature>
<dbReference type="EC" id="1.2.1.41" evidence="2"/>
<keyword evidence="12" id="KW-0175">Coiled coil</keyword>
<feature type="domain" description="Aldehyde dehydrogenase" evidence="14">
    <location>
        <begin position="438"/>
        <end position="728"/>
    </location>
</feature>
<dbReference type="SUPFAM" id="SSF51905">
    <property type="entry name" value="FAD/NAD(P)-binding domain"/>
    <property type="match status" value="1"/>
</dbReference>
<dbReference type="InterPro" id="IPR016161">
    <property type="entry name" value="Ald_DH/histidinol_DH"/>
</dbReference>
<dbReference type="UniPathway" id="UPA00098">
    <property type="reaction ID" value="UER00360"/>
</dbReference>
<keyword evidence="13" id="KW-0812">Transmembrane</keyword>
<name>A0A4Y9Z3U7_9APHY</name>
<keyword evidence="5" id="KW-0521">NADP</keyword>
<dbReference type="CDD" id="cd07079">
    <property type="entry name" value="ALDH_F18-19_ProA-GPR"/>
    <property type="match status" value="1"/>
</dbReference>
<evidence type="ECO:0000313" key="16">
    <source>
        <dbReference type="EMBL" id="TFY69305.1"/>
    </source>
</evidence>
<dbReference type="STRING" id="34475.A0A4Y9Z3U7"/>
<evidence type="ECO:0000259" key="14">
    <source>
        <dbReference type="Pfam" id="PF00171"/>
    </source>
</evidence>
<evidence type="ECO:0000256" key="4">
    <source>
        <dbReference type="ARBA" id="ARBA00022650"/>
    </source>
</evidence>
<gene>
    <name evidence="16" type="ORF">EVJ58_g509</name>
</gene>
<evidence type="ECO:0000256" key="9">
    <source>
        <dbReference type="ARBA" id="ARBA00060997"/>
    </source>
</evidence>
<comment type="caution">
    <text evidence="16">The sequence shown here is derived from an EMBL/GenBank/DDBJ whole genome shotgun (WGS) entry which is preliminary data.</text>
</comment>
<evidence type="ECO:0000256" key="2">
    <source>
        <dbReference type="ARBA" id="ARBA00013002"/>
    </source>
</evidence>
<dbReference type="Gene3D" id="3.40.605.10">
    <property type="entry name" value="Aldehyde Dehydrogenase, Chain A, domain 1"/>
    <property type="match status" value="1"/>
</dbReference>
<organism evidence="16 17">
    <name type="scientific">Rhodofomes roseus</name>
    <dbReference type="NCBI Taxonomy" id="34475"/>
    <lineage>
        <taxon>Eukaryota</taxon>
        <taxon>Fungi</taxon>
        <taxon>Dikarya</taxon>
        <taxon>Basidiomycota</taxon>
        <taxon>Agaricomycotina</taxon>
        <taxon>Agaricomycetes</taxon>
        <taxon>Polyporales</taxon>
        <taxon>Rhodofomes</taxon>
    </lineage>
</organism>
<keyword evidence="13" id="KW-1133">Transmembrane helix</keyword>
<evidence type="ECO:0000256" key="3">
    <source>
        <dbReference type="ARBA" id="ARBA00022605"/>
    </source>
</evidence>
<evidence type="ECO:0000256" key="12">
    <source>
        <dbReference type="SAM" id="Coils"/>
    </source>
</evidence>
<keyword evidence="4" id="KW-0641">Proline biosynthesis</keyword>
<dbReference type="GO" id="GO:0004350">
    <property type="term" value="F:glutamate-5-semialdehyde dehydrogenase activity"/>
    <property type="evidence" value="ECO:0007669"/>
    <property type="project" value="UniProtKB-EC"/>
</dbReference>
<dbReference type="InterPro" id="IPR016162">
    <property type="entry name" value="Ald_DH_N"/>
</dbReference>
<dbReference type="GO" id="GO:0055129">
    <property type="term" value="P:L-proline biosynthetic process"/>
    <property type="evidence" value="ECO:0007669"/>
    <property type="project" value="UniProtKB-UniPathway"/>
</dbReference>
<dbReference type="InterPro" id="IPR036188">
    <property type="entry name" value="FAD/NAD-bd_sf"/>
</dbReference>
<dbReference type="NCBIfam" id="NF001221">
    <property type="entry name" value="PRK00197.1"/>
    <property type="match status" value="1"/>
</dbReference>
<dbReference type="Proteomes" id="UP000298390">
    <property type="component" value="Unassembled WGS sequence"/>
</dbReference>
<dbReference type="InterPro" id="IPR016163">
    <property type="entry name" value="Ald_DH_C"/>
</dbReference>
<dbReference type="AlphaFoldDB" id="A0A4Y9Z3U7"/>
<dbReference type="EMBL" id="SEKV01000012">
    <property type="protein sequence ID" value="TFY69305.1"/>
    <property type="molecule type" value="Genomic_DNA"/>
</dbReference>
<dbReference type="HAMAP" id="MF_00412">
    <property type="entry name" value="ProA"/>
    <property type="match status" value="1"/>
</dbReference>
<dbReference type="FunFam" id="3.40.309.10:FF:000006">
    <property type="entry name" value="Gamma-glutamyl phosphate reductase"/>
    <property type="match status" value="1"/>
</dbReference>
<evidence type="ECO:0000256" key="7">
    <source>
        <dbReference type="ARBA" id="ARBA00049024"/>
    </source>
</evidence>
<comment type="function">
    <text evidence="8">Catalyzes the NADPH dependent reduction of L-gamma-glutamyl 5-phosphate into L-glutamate 5-semialdehyde and phosphate. The product spontaneously undergoes cyclization to form 1-pyrroline-5-carboxylate.</text>
</comment>
<dbReference type="NCBIfam" id="TIGR00407">
    <property type="entry name" value="proA"/>
    <property type="match status" value="1"/>
</dbReference>
<dbReference type="Pfam" id="PF01266">
    <property type="entry name" value="DAO"/>
    <property type="match status" value="1"/>
</dbReference>
<dbReference type="PANTHER" id="PTHR11063">
    <property type="entry name" value="GLUTAMATE SEMIALDEHYDE DEHYDROGENASE"/>
    <property type="match status" value="1"/>
</dbReference>
<dbReference type="Gene3D" id="3.30.9.10">
    <property type="entry name" value="D-Amino Acid Oxidase, subunit A, domain 2"/>
    <property type="match status" value="1"/>
</dbReference>
<dbReference type="PANTHER" id="PTHR11063:SF8">
    <property type="entry name" value="DELTA-1-PYRROLINE-5-CARBOXYLATE SYNTHASE"/>
    <property type="match status" value="1"/>
</dbReference>
<reference evidence="16 17" key="1">
    <citation type="submission" date="2019-01" db="EMBL/GenBank/DDBJ databases">
        <title>Genome sequencing of the rare red list fungi Fomitopsis rosea.</title>
        <authorList>
            <person name="Buettner E."/>
            <person name="Kellner H."/>
        </authorList>
    </citation>
    <scope>NUCLEOTIDE SEQUENCE [LARGE SCALE GENOMIC DNA]</scope>
    <source>
        <strain evidence="16 17">DSM 105464</strain>
    </source>
</reference>
<keyword evidence="3" id="KW-0028">Amino-acid biosynthesis</keyword>
<dbReference type="InterPro" id="IPR006076">
    <property type="entry name" value="FAD-dep_OxRdtase"/>
</dbReference>
<dbReference type="InterPro" id="IPR015590">
    <property type="entry name" value="Aldehyde_DH_dom"/>
</dbReference>
<evidence type="ECO:0000256" key="10">
    <source>
        <dbReference type="ARBA" id="ARBA00075718"/>
    </source>
</evidence>
<comment type="similarity">
    <text evidence="9">Belongs to the gamma-glutamyl phosphate reductase family.</text>
</comment>
<comment type="pathway">
    <text evidence="1">Amino-acid biosynthesis; L-proline biosynthesis; L-glutamate 5-semialdehyde from L-glutamate: step 2/2.</text>
</comment>
<evidence type="ECO:0000259" key="15">
    <source>
        <dbReference type="Pfam" id="PF01266"/>
    </source>
</evidence>